<feature type="compositionally biased region" description="Low complexity" evidence="8">
    <location>
        <begin position="158"/>
        <end position="178"/>
    </location>
</feature>
<comment type="function">
    <text evidence="7">Required for replicative DNA synthesis. This DNA polymerase also exhibits 3' to 5' exonuclease activity.</text>
</comment>
<dbReference type="NCBIfam" id="NF001688">
    <property type="entry name" value="PRK00448.1"/>
    <property type="match status" value="1"/>
</dbReference>
<proteinExistence type="inferred from homology"/>
<dbReference type="EMBL" id="BJCQ01000008">
    <property type="protein sequence ID" value="GCL66586.1"/>
    <property type="molecule type" value="Genomic_DNA"/>
</dbReference>
<dbReference type="GO" id="GO:0008408">
    <property type="term" value="F:3'-5' exonuclease activity"/>
    <property type="evidence" value="ECO:0007669"/>
    <property type="project" value="UniProtKB-UniRule"/>
</dbReference>
<keyword evidence="7" id="KW-0378">Hydrolase</keyword>
<dbReference type="Gene3D" id="2.40.50.140">
    <property type="entry name" value="Nucleic acid-binding proteins"/>
    <property type="match status" value="1"/>
</dbReference>
<reference evidence="12 13" key="1">
    <citation type="submission" date="2019-03" db="EMBL/GenBank/DDBJ databases">
        <title>Draft genome sequences of two Veillonella tobetsuensis clinical isolates from intraoperative bronchial fluids of elderly patients with pulmonary carcinoma.</title>
        <authorList>
            <person name="Akiyama T."/>
        </authorList>
    </citation>
    <scope>NUCLEOTIDE SEQUENCE [LARGE SCALE GENOMIC DNA]</scope>
    <source>
        <strain evidence="10 12">PAGU 1578</strain>
        <strain evidence="11 13">PAGU 1579</strain>
    </source>
</reference>
<dbReference type="InterPro" id="IPR029460">
    <property type="entry name" value="DNAPol_HHH"/>
</dbReference>
<dbReference type="InterPro" id="IPR012340">
    <property type="entry name" value="NA-bd_OB-fold"/>
</dbReference>
<evidence type="ECO:0000313" key="12">
    <source>
        <dbReference type="Proteomes" id="UP000300381"/>
    </source>
</evidence>
<dbReference type="SMART" id="SM00481">
    <property type="entry name" value="POLIIIAc"/>
    <property type="match status" value="1"/>
</dbReference>
<sequence length="1247" mass="140433">MKVRYRVVPKQNSKPAFYVNCDDKQVTIQAADLAFKTLVSLQERLAAWYKEKNISFDTIPTNATTSCCFAWKVDDDDEEFAPYYYAGGCGVGEFIEDIEARRQKLEEENMPERGKSFAGNNDDEIDYADEIDYTDEFVPFMDAVELDYFNPDPTSYESVTTRNPSVSSSSSSTSSANSGHQHKGGKKYPQRAPKDAPTDEGMILGPRIEGTTSSIMGTVETPSVIFEGVFVGLDKRDTRTGKSIVNGSIVDDTNSMKFIKFTNSPEEGDALLKQLKKLQKVRVQGSVNFDDRFDKDYILSIRSIEAIEEDNTNERTEDRPDSRVELHLHTKMSDKDALVSIKDLFKTVKKWGHPAVAITDHGVVQAFPEAQALGKELGVKVIYGVEGYLVDDADLEKELSLDVVKRKDEAPRYHIILLAQNMVGLRNLYKMISISHLEYYKRRPRLPRSIIEEHREGILIGSACEAGELMQAIVKGASKEELLTIASFYDYLEIQPHTNNTFLIRKGIVPDEQALIDMNKTVIELGEALNKRVCATCDVHYLTPEEKIYREIMLTACGFPDADEQPDLHLRTTDEMLASFPYLSEEKAYEVVVTNTRAINDSIEDIKPVPDGTYSPKIEGADEAFTDMCYVNAKKIYGDPLPRVVQERLDYELDCIISNGYGVLYYIAHKLVKKSLDDGYLVGSRGSVGSSFAATMSEITEVNPLPPHYICPECKWSEFYENGEYAGGFDLPRRDCPNCGHPLQTNGHDIPFAIFLGFEGDKVPDIDLNFSGDYQAKAHKYTEELFGRDNVFKAGTIGTIADKTAFGYVKKYAELRNIQARSGFLEHLAKGFTNVKNTTGQHPGGIMVCPRDMDVHHFTPIQHPANKKESGVLTTHFDYHSIEGRMTKLDILGHDDPTIIRMLEDLTGIDAKTIPFDDPRTLSLFSSTEGIGLTPEQLQGDQVASLAVPECGTKFVRGMLEDSRPQTFSDLVRISGFSHGTNVWLDNAQDLIKNGTCKLNEAISTRDDVMNFLIHRGMNKKNSFFVMENVRKGKGIEKRNKQGQATTDFEQEMRDNNIPEWFIDSCKKISYLFPRAHAVAYVMMAFRIAWFKVYHPLAFYAAYFSIRAKAFDLRIMTGDLNTQLKEFNRIKALDRGASPKEKDLMSALEVSMEMYQRGYRFINVDIQHSGARRFSIKDGALLPPFLAIDSLGETVADAIVEEREAKPFTSLKDLQRRCKVSATIIETMKELRCCGDLPEDEQMSLFG</sequence>
<dbReference type="InterPro" id="IPR016195">
    <property type="entry name" value="Pol/histidinol_Pase-like"/>
</dbReference>
<protein>
    <recommendedName>
        <fullName evidence="7">DNA polymerase III PolC-type</fullName>
        <shortName evidence="7">PolIII</shortName>
        <ecNumber evidence="7">2.7.7.7</ecNumber>
    </recommendedName>
</protein>
<dbReference type="PANTHER" id="PTHR32294">
    <property type="entry name" value="DNA POLYMERASE III SUBUNIT ALPHA"/>
    <property type="match status" value="1"/>
</dbReference>
<dbReference type="GO" id="GO:0005737">
    <property type="term" value="C:cytoplasm"/>
    <property type="evidence" value="ECO:0007669"/>
    <property type="project" value="UniProtKB-SubCell"/>
</dbReference>
<evidence type="ECO:0000256" key="5">
    <source>
        <dbReference type="ARBA" id="ARBA00022932"/>
    </source>
</evidence>
<evidence type="ECO:0000256" key="8">
    <source>
        <dbReference type="SAM" id="MobiDB-lite"/>
    </source>
</evidence>
<evidence type="ECO:0000259" key="9">
    <source>
        <dbReference type="SMART" id="SM00481"/>
    </source>
</evidence>
<evidence type="ECO:0000256" key="1">
    <source>
        <dbReference type="ARBA" id="ARBA00022679"/>
    </source>
</evidence>
<dbReference type="CDD" id="cd07435">
    <property type="entry name" value="PHP_PolIIIA_POLC"/>
    <property type="match status" value="1"/>
</dbReference>
<name>A0A480B7Q6_9FIRM</name>
<comment type="caution">
    <text evidence="11">The sequence shown here is derived from an EMBL/GenBank/DDBJ whole genome shotgun (WGS) entry which is preliminary data.</text>
</comment>
<dbReference type="GO" id="GO:0003677">
    <property type="term" value="F:DNA binding"/>
    <property type="evidence" value="ECO:0007669"/>
    <property type="project" value="UniProtKB-UniRule"/>
</dbReference>
<dbReference type="HAMAP" id="MF_00356">
    <property type="entry name" value="DNApol_PolC"/>
    <property type="match status" value="1"/>
</dbReference>
<gene>
    <name evidence="7 11" type="primary">polC</name>
    <name evidence="10" type="ORF">PAGU1578_02070</name>
    <name evidence="11" type="ORF">PAGU1579_10890</name>
</gene>
<dbReference type="InterPro" id="IPR011708">
    <property type="entry name" value="DNA_pol3_alpha_NTPase_dom"/>
</dbReference>
<dbReference type="Pfam" id="PF07733">
    <property type="entry name" value="DNA_pol3_alpha"/>
    <property type="match status" value="1"/>
</dbReference>
<keyword evidence="4 7" id="KW-0269">Exonuclease</keyword>
<dbReference type="InterPro" id="IPR040982">
    <property type="entry name" value="DNA_pol3_finger"/>
</dbReference>
<dbReference type="InterPro" id="IPR006308">
    <property type="entry name" value="Pol_III_a_PolC-type_gram_pos"/>
</dbReference>
<feature type="compositionally biased region" description="Basic residues" evidence="8">
    <location>
        <begin position="180"/>
        <end position="189"/>
    </location>
</feature>
<keyword evidence="13" id="KW-1185">Reference proteome</keyword>
<comment type="similarity">
    <text evidence="7">Belongs to the DNA polymerase type-C family. PolC subfamily.</text>
</comment>
<dbReference type="PANTHER" id="PTHR32294:SF5">
    <property type="entry name" value="DNA POLYMERASE III POLC-TYPE"/>
    <property type="match status" value="1"/>
</dbReference>
<evidence type="ECO:0000256" key="3">
    <source>
        <dbReference type="ARBA" id="ARBA00022705"/>
    </source>
</evidence>
<dbReference type="Pfam" id="PF14579">
    <property type="entry name" value="HHH_6"/>
    <property type="match status" value="1"/>
</dbReference>
<dbReference type="InterPro" id="IPR004805">
    <property type="entry name" value="DnaE2/DnaE/PolC"/>
</dbReference>
<dbReference type="InterPro" id="IPR044923">
    <property type="entry name" value="PolC_middle_finger_sf"/>
</dbReference>
<feature type="domain" description="Polymerase/histidinol phosphatase N-terminal" evidence="9">
    <location>
        <begin position="324"/>
        <end position="391"/>
    </location>
</feature>
<dbReference type="EC" id="2.7.7.7" evidence="7"/>
<dbReference type="GO" id="GO:0003887">
    <property type="term" value="F:DNA-directed DNA polymerase activity"/>
    <property type="evidence" value="ECO:0007669"/>
    <property type="project" value="UniProtKB-UniRule"/>
</dbReference>
<dbReference type="NCBIfam" id="TIGR01405">
    <property type="entry name" value="polC_Gram_pos"/>
    <property type="match status" value="1"/>
</dbReference>
<evidence type="ECO:0000313" key="13">
    <source>
        <dbReference type="Proteomes" id="UP000303581"/>
    </source>
</evidence>
<dbReference type="Gene3D" id="1.10.150.870">
    <property type="match status" value="1"/>
</dbReference>
<dbReference type="Proteomes" id="UP000303581">
    <property type="component" value="Unassembled WGS sequence"/>
</dbReference>
<feature type="region of interest" description="Disordered" evidence="8">
    <location>
        <begin position="155"/>
        <end position="206"/>
    </location>
</feature>
<dbReference type="EMBL" id="BJCR01000030">
    <property type="protein sequence ID" value="GCL69320.1"/>
    <property type="molecule type" value="Genomic_DNA"/>
</dbReference>
<evidence type="ECO:0000256" key="6">
    <source>
        <dbReference type="ARBA" id="ARBA00049244"/>
    </source>
</evidence>
<dbReference type="Pfam" id="PF02811">
    <property type="entry name" value="PHP"/>
    <property type="match status" value="1"/>
</dbReference>
<keyword evidence="1 7" id="KW-0808">Transferase</keyword>
<keyword evidence="7" id="KW-0540">Nuclease</keyword>
<dbReference type="Gene3D" id="3.30.1900.20">
    <property type="match status" value="2"/>
</dbReference>
<keyword evidence="7" id="KW-0963">Cytoplasm</keyword>
<accession>A0A480B7Q6</accession>
<dbReference type="Gene3D" id="6.10.140.1510">
    <property type="match status" value="1"/>
</dbReference>
<comment type="catalytic activity">
    <reaction evidence="6 7">
        <text>DNA(n) + a 2'-deoxyribonucleoside 5'-triphosphate = DNA(n+1) + diphosphate</text>
        <dbReference type="Rhea" id="RHEA:22508"/>
        <dbReference type="Rhea" id="RHEA-COMP:17339"/>
        <dbReference type="Rhea" id="RHEA-COMP:17340"/>
        <dbReference type="ChEBI" id="CHEBI:33019"/>
        <dbReference type="ChEBI" id="CHEBI:61560"/>
        <dbReference type="ChEBI" id="CHEBI:173112"/>
        <dbReference type="EC" id="2.7.7.7"/>
    </reaction>
</comment>
<evidence type="ECO:0000256" key="2">
    <source>
        <dbReference type="ARBA" id="ARBA00022695"/>
    </source>
</evidence>
<keyword evidence="3 7" id="KW-0235">DNA replication</keyword>
<organism evidence="11 13">
    <name type="scientific">Veillonella tobetsuensis</name>
    <dbReference type="NCBI Taxonomy" id="1110546"/>
    <lineage>
        <taxon>Bacteria</taxon>
        <taxon>Bacillati</taxon>
        <taxon>Bacillota</taxon>
        <taxon>Negativicutes</taxon>
        <taxon>Veillonellales</taxon>
        <taxon>Veillonellaceae</taxon>
        <taxon>Veillonella</taxon>
    </lineage>
</organism>
<keyword evidence="5 7" id="KW-0239">DNA-directed DNA polymerase</keyword>
<dbReference type="GO" id="GO:0006261">
    <property type="term" value="P:DNA-templated DNA replication"/>
    <property type="evidence" value="ECO:0007669"/>
    <property type="project" value="UniProtKB-UniRule"/>
</dbReference>
<evidence type="ECO:0000256" key="7">
    <source>
        <dbReference type="HAMAP-Rule" id="MF_00356"/>
    </source>
</evidence>
<dbReference type="Proteomes" id="UP000300381">
    <property type="component" value="Unassembled WGS sequence"/>
</dbReference>
<comment type="subcellular location">
    <subcellularLocation>
        <location evidence="7">Cytoplasm</location>
    </subcellularLocation>
</comment>
<dbReference type="Gene3D" id="3.20.20.140">
    <property type="entry name" value="Metal-dependent hydrolases"/>
    <property type="match status" value="1"/>
</dbReference>
<dbReference type="Gene3D" id="1.10.150.700">
    <property type="entry name" value="PolC, middle finger domain"/>
    <property type="match status" value="1"/>
</dbReference>
<dbReference type="SUPFAM" id="SSF89550">
    <property type="entry name" value="PHP domain-like"/>
    <property type="match status" value="1"/>
</dbReference>
<evidence type="ECO:0000313" key="10">
    <source>
        <dbReference type="EMBL" id="GCL66586.1"/>
    </source>
</evidence>
<evidence type="ECO:0000256" key="4">
    <source>
        <dbReference type="ARBA" id="ARBA00022839"/>
    </source>
</evidence>
<dbReference type="InterPro" id="IPR004013">
    <property type="entry name" value="PHP_dom"/>
</dbReference>
<dbReference type="Pfam" id="PF17657">
    <property type="entry name" value="DNA_pol3_finger"/>
    <property type="match status" value="1"/>
</dbReference>
<keyword evidence="2 7" id="KW-0548">Nucleotidyltransferase</keyword>
<dbReference type="RefSeq" id="WP_137660294.1">
    <property type="nucleotide sequence ID" value="NZ_BJCQ01000008.1"/>
</dbReference>
<evidence type="ECO:0000313" key="11">
    <source>
        <dbReference type="EMBL" id="GCL69320.1"/>
    </source>
</evidence>
<dbReference type="AlphaFoldDB" id="A0A480B7Q6"/>
<dbReference type="InterPro" id="IPR003141">
    <property type="entry name" value="Pol/His_phosphatase_N"/>
</dbReference>
<dbReference type="SUPFAM" id="SSF160975">
    <property type="entry name" value="AF1531-like"/>
    <property type="match status" value="1"/>
</dbReference>